<dbReference type="Proteomes" id="UP000008461">
    <property type="component" value="Chromosome"/>
</dbReference>
<dbReference type="GO" id="GO:0020037">
    <property type="term" value="F:heme binding"/>
    <property type="evidence" value="ECO:0007669"/>
    <property type="project" value="InterPro"/>
</dbReference>
<dbReference type="Pfam" id="PF01578">
    <property type="entry name" value="Cytochrom_C_asm"/>
    <property type="match status" value="1"/>
</dbReference>
<name>F4KTQ4_HALH1</name>
<reference key="2">
    <citation type="submission" date="2011-04" db="EMBL/GenBank/DDBJ databases">
        <title>Complete sequence of chromosome of Haliscomenobacter hydrossis DSM 1100.</title>
        <authorList>
            <consortium name="US DOE Joint Genome Institute (JGI-PGF)"/>
            <person name="Lucas S."/>
            <person name="Han J."/>
            <person name="Lapidus A."/>
            <person name="Bruce D."/>
            <person name="Goodwin L."/>
            <person name="Pitluck S."/>
            <person name="Peters L."/>
            <person name="Kyrpides N."/>
            <person name="Mavromatis K."/>
            <person name="Ivanova N."/>
            <person name="Ovchinnikova G."/>
            <person name="Pagani I."/>
            <person name="Daligault H."/>
            <person name="Detter J.C."/>
            <person name="Han C."/>
            <person name="Land M."/>
            <person name="Hauser L."/>
            <person name="Markowitz V."/>
            <person name="Cheng J.-F."/>
            <person name="Hugenholtz P."/>
            <person name="Woyke T."/>
            <person name="Wu D."/>
            <person name="Verbarg S."/>
            <person name="Frueling A."/>
            <person name="Brambilla E."/>
            <person name="Klenk H.-P."/>
            <person name="Eisen J.A."/>
        </authorList>
    </citation>
    <scope>NUCLEOTIDE SEQUENCE</scope>
    <source>
        <strain>DSM 1100</strain>
    </source>
</reference>
<dbReference type="InterPro" id="IPR003567">
    <property type="entry name" value="Cyt_c_biogenesis"/>
</dbReference>
<organism evidence="5 6">
    <name type="scientific">Haliscomenobacter hydrossis (strain ATCC 27775 / DSM 1100 / LMG 10767 / O)</name>
    <dbReference type="NCBI Taxonomy" id="760192"/>
    <lineage>
        <taxon>Bacteria</taxon>
        <taxon>Pseudomonadati</taxon>
        <taxon>Bacteroidota</taxon>
        <taxon>Saprospiria</taxon>
        <taxon>Saprospirales</taxon>
        <taxon>Haliscomenobacteraceae</taxon>
        <taxon>Haliscomenobacter</taxon>
    </lineage>
</organism>
<dbReference type="KEGG" id="hhy:Halhy_0135"/>
<dbReference type="PANTHER" id="PTHR43653:SF1">
    <property type="entry name" value="CYTOCHROME C-TYPE BIOGENESIS PROTEIN CCMF"/>
    <property type="match status" value="1"/>
</dbReference>
<feature type="transmembrane region" description="Helical" evidence="3">
    <location>
        <begin position="312"/>
        <end position="330"/>
    </location>
</feature>
<evidence type="ECO:0000313" key="6">
    <source>
        <dbReference type="Proteomes" id="UP000008461"/>
    </source>
</evidence>
<keyword evidence="2" id="KW-0201">Cytochrome c-type biogenesis</keyword>
<dbReference type="AlphaFoldDB" id="F4KTQ4"/>
<evidence type="ECO:0000313" key="5">
    <source>
        <dbReference type="EMBL" id="AEE48048.1"/>
    </source>
</evidence>
<evidence type="ECO:0000256" key="1">
    <source>
        <dbReference type="ARBA" id="ARBA00009186"/>
    </source>
</evidence>
<keyword evidence="3" id="KW-0472">Membrane</keyword>
<feature type="transmembrane region" description="Helical" evidence="3">
    <location>
        <begin position="111"/>
        <end position="127"/>
    </location>
</feature>
<gene>
    <name evidence="5" type="ordered locus">Halhy_0135</name>
</gene>
<dbReference type="OrthoDB" id="9761451at2"/>
<dbReference type="EMBL" id="CP002691">
    <property type="protein sequence ID" value="AEE48048.1"/>
    <property type="molecule type" value="Genomic_DNA"/>
</dbReference>
<protein>
    <submittedName>
        <fullName evidence="5">Cytochrome c assembly protein</fullName>
    </submittedName>
</protein>
<evidence type="ECO:0000259" key="4">
    <source>
        <dbReference type="Pfam" id="PF01578"/>
    </source>
</evidence>
<dbReference type="PANTHER" id="PTHR43653">
    <property type="entry name" value="CYTOCHROME C ASSEMBLY PROTEIN-RELATED"/>
    <property type="match status" value="1"/>
</dbReference>
<evidence type="ECO:0000256" key="3">
    <source>
        <dbReference type="SAM" id="Phobius"/>
    </source>
</evidence>
<feature type="transmembrane region" description="Helical" evidence="3">
    <location>
        <begin position="496"/>
        <end position="517"/>
    </location>
</feature>
<feature type="transmembrane region" description="Helical" evidence="3">
    <location>
        <begin position="350"/>
        <end position="367"/>
    </location>
</feature>
<dbReference type="HOGENOM" id="CLU_015041_3_0_10"/>
<keyword evidence="6" id="KW-1185">Reference proteome</keyword>
<dbReference type="GO" id="GO:0016020">
    <property type="term" value="C:membrane"/>
    <property type="evidence" value="ECO:0007669"/>
    <property type="project" value="InterPro"/>
</dbReference>
<dbReference type="GO" id="GO:0015232">
    <property type="term" value="F:heme transmembrane transporter activity"/>
    <property type="evidence" value="ECO:0007669"/>
    <property type="project" value="InterPro"/>
</dbReference>
<dbReference type="eggNOG" id="COG1138">
    <property type="taxonomic scope" value="Bacteria"/>
</dbReference>
<feature type="transmembrane region" description="Helical" evidence="3">
    <location>
        <begin position="927"/>
        <end position="944"/>
    </location>
</feature>
<feature type="transmembrane region" description="Helical" evidence="3">
    <location>
        <begin position="243"/>
        <end position="264"/>
    </location>
</feature>
<proteinExistence type="inferred from homology"/>
<feature type="transmembrane region" description="Helical" evidence="3">
    <location>
        <begin position="16"/>
        <end position="37"/>
    </location>
</feature>
<feature type="domain" description="Cytochrome c assembly protein" evidence="4">
    <location>
        <begin position="108"/>
        <end position="330"/>
    </location>
</feature>
<reference evidence="5 6" key="1">
    <citation type="journal article" date="2011" name="Stand. Genomic Sci.">
        <title>Complete genome sequence of Haliscomenobacter hydrossis type strain (O).</title>
        <authorList>
            <consortium name="US DOE Joint Genome Institute (JGI-PGF)"/>
            <person name="Daligault H."/>
            <person name="Lapidus A."/>
            <person name="Zeytun A."/>
            <person name="Nolan M."/>
            <person name="Lucas S."/>
            <person name="Del Rio T.G."/>
            <person name="Tice H."/>
            <person name="Cheng J.F."/>
            <person name="Tapia R."/>
            <person name="Han C."/>
            <person name="Goodwin L."/>
            <person name="Pitluck S."/>
            <person name="Liolios K."/>
            <person name="Pagani I."/>
            <person name="Ivanova N."/>
            <person name="Huntemann M."/>
            <person name="Mavromatis K."/>
            <person name="Mikhailova N."/>
            <person name="Pati A."/>
            <person name="Chen A."/>
            <person name="Palaniappan K."/>
            <person name="Land M."/>
            <person name="Hauser L."/>
            <person name="Brambilla E.M."/>
            <person name="Rohde M."/>
            <person name="Verbarg S."/>
            <person name="Goker M."/>
            <person name="Bristow J."/>
            <person name="Eisen J.A."/>
            <person name="Markowitz V."/>
            <person name="Hugenholtz P."/>
            <person name="Kyrpides N.C."/>
            <person name="Klenk H.P."/>
            <person name="Woyke T."/>
        </authorList>
    </citation>
    <scope>NUCLEOTIDE SEQUENCE [LARGE SCALE GENOMIC DNA]</scope>
    <source>
        <strain evidence="6">ATCC 27775 / DSM 1100 / LMG 10767 / O</strain>
    </source>
</reference>
<keyword evidence="3" id="KW-1133">Transmembrane helix</keyword>
<dbReference type="PRINTS" id="PR01410">
    <property type="entry name" value="CCBIOGENESIS"/>
</dbReference>
<accession>F4KTQ4</accession>
<feature type="transmembrane region" description="Helical" evidence="3">
    <location>
        <begin position="284"/>
        <end position="300"/>
    </location>
</feature>
<feature type="transmembrane region" description="Helical" evidence="3">
    <location>
        <begin position="212"/>
        <end position="231"/>
    </location>
</feature>
<feature type="transmembrane region" description="Helical" evidence="3">
    <location>
        <begin position="529"/>
        <end position="548"/>
    </location>
</feature>
<dbReference type="RefSeq" id="WP_013762612.1">
    <property type="nucleotide sequence ID" value="NC_015510.1"/>
</dbReference>
<feature type="transmembrane region" description="Helical" evidence="3">
    <location>
        <begin position="469"/>
        <end position="490"/>
    </location>
</feature>
<keyword evidence="3" id="KW-0812">Transmembrane</keyword>
<dbReference type="STRING" id="760192.Halhy_0135"/>
<comment type="similarity">
    <text evidence="1">Belongs to the CcmF/CycK/Ccl1/NrfE/CcsA family.</text>
</comment>
<feature type="transmembrane region" description="Helical" evidence="3">
    <location>
        <begin position="139"/>
        <end position="158"/>
    </location>
</feature>
<feature type="transmembrane region" description="Helical" evidence="3">
    <location>
        <begin position="58"/>
        <end position="76"/>
    </location>
</feature>
<feature type="transmembrane region" description="Helical" evidence="3">
    <location>
        <begin position="437"/>
        <end position="457"/>
    </location>
</feature>
<feature type="transmembrane region" description="Helical" evidence="3">
    <location>
        <begin position="387"/>
        <end position="411"/>
    </location>
</feature>
<evidence type="ECO:0000256" key="2">
    <source>
        <dbReference type="ARBA" id="ARBA00022748"/>
    </source>
</evidence>
<dbReference type="GO" id="GO:0017004">
    <property type="term" value="P:cytochrome complex assembly"/>
    <property type="evidence" value="ECO:0007669"/>
    <property type="project" value="UniProtKB-KW"/>
</dbReference>
<sequence length="958" mass="107811">MEKIQYIGETLLPGQIGQLGVLLGFVGALLSMVAYWFATQRQETLEYEGWRKIGRIAFLAHGVGIFAVIGSLLYAMTHQLYEYQYVQGHVSEELPMKFIFSALWEGQEGSFLLWMFWHIVLGCILLVKGKSWETSTLTVLAAIQAVLGSMILGVYLGFGDEASKIGSNPMLLLRQTIDAPIFAQADYVKLIKGNGLSPALQNYWMTIHPPTLFLGFASTAIPFAYAIAGLWTKRHTEWLKPALPWALFCGSILGTGILMGSAWAYEALNFGGYWAWDPVENTSLVPWLIIIAGVHTNLISKATGHSVRSSYIFYLLSFLLVVYSTFLTRSGVLGETSVHAFTGSGLGNQLIFFIAAFTLPSLIMMIWRWRQIPSPKTEEATTSKEFWMFIGTLILLFSAVLITGSTSLPVFNKIVQYFNPAYQGRVITEPVIHFNKYQLWIGVFIGYFSGFAQYLRFREHNWSKNAQRFAIHVGAALAIAGVLTYLSSLLIQLPTWQYVLLTFSGYFTIVTNLDYLINYLKGNLKAAGSVFAHIGFGLMLVGIMASGVNRKIISSNAFLMDGLIEGGDEEMSKKNISLFKNVPTLMQDYMVTYVKDTLVDFTRTYTVNYQRKNKAGKVIEDFNLYPTILYEKTFTKIATSNPDTRHYWTKDVFTHISALPEVEQNFELKKQREEELKYQPLELAQGRTVLLLDTLEVENRDTVFTRTFQISLESISRNPAHKDYKPEPGDLAFSTKLKIRRSDDDSVYYANPAILLRGQLIYTYPDQIDDLSSKFKISQEAIEKVFAFDNQLKYEDLNLRQGDVGTWQDLKISFTGFNKNPEHPDYTRKEGDLAVGAMLDISAPDGKVYHAEPIFLIRDGQPLNVKVEVGELGLHLRFPLLNPGNETIQLMLAKSSAPSSIPIEVATDALPSNYIVLEAMEFPGINVFWLGTLLMMFGLGFSIWNRMSTRRTAEVAAA</sequence>
<dbReference type="InterPro" id="IPR002541">
    <property type="entry name" value="Cyt_c_assembly"/>
</dbReference>